<dbReference type="Proteomes" id="UP001601992">
    <property type="component" value="Unassembled WGS sequence"/>
</dbReference>
<gene>
    <name evidence="3" type="ORF">ACFYXQ_33630</name>
</gene>
<reference evidence="3 4" key="1">
    <citation type="submission" date="2024-10" db="EMBL/GenBank/DDBJ databases">
        <title>The Natural Products Discovery Center: Release of the First 8490 Sequenced Strains for Exploring Actinobacteria Biosynthetic Diversity.</title>
        <authorList>
            <person name="Kalkreuter E."/>
            <person name="Kautsar S.A."/>
            <person name="Yang D."/>
            <person name="Bader C.D."/>
            <person name="Teijaro C.N."/>
            <person name="Fluegel L."/>
            <person name="Davis C.M."/>
            <person name="Simpson J.R."/>
            <person name="Lauterbach L."/>
            <person name="Steele A.D."/>
            <person name="Gui C."/>
            <person name="Meng S."/>
            <person name="Li G."/>
            <person name="Viehrig K."/>
            <person name="Ye F."/>
            <person name="Su P."/>
            <person name="Kiefer A.F."/>
            <person name="Nichols A."/>
            <person name="Cepeda A.J."/>
            <person name="Yan W."/>
            <person name="Fan B."/>
            <person name="Jiang Y."/>
            <person name="Adhikari A."/>
            <person name="Zheng C.-J."/>
            <person name="Schuster L."/>
            <person name="Cowan T.M."/>
            <person name="Smanski M.J."/>
            <person name="Chevrette M.G."/>
            <person name="De Carvalho L.P.S."/>
            <person name="Shen B."/>
        </authorList>
    </citation>
    <scope>NUCLEOTIDE SEQUENCE [LARGE SCALE GENOMIC DNA]</scope>
    <source>
        <strain evidence="3 4">NPDC002593</strain>
    </source>
</reference>
<evidence type="ECO:0000313" key="4">
    <source>
        <dbReference type="Proteomes" id="UP001601992"/>
    </source>
</evidence>
<dbReference type="Gene3D" id="3.10.450.50">
    <property type="match status" value="1"/>
</dbReference>
<evidence type="ECO:0000256" key="2">
    <source>
        <dbReference type="ARBA" id="ARBA00023002"/>
    </source>
</evidence>
<sequence length="173" mass="19971">MTRTTTPASATRPVGDITRAEVEDFLYFEAMLLDDWRLEEWVELFTIDCTYEVPATDAPNSDPGLTWSLIHDRRTMLEQRIIRLKKPEAHAEFPHSQTSRIIGNVRITERSEQCLLVQANFIVSRMKAGKFDQFVGRHYYELVPTGSSFSIRRKKSVLAHDRLDPQGKISFVL</sequence>
<dbReference type="RefSeq" id="WP_051194455.1">
    <property type="nucleotide sequence ID" value="NZ_JBIAQY010000014.1"/>
</dbReference>
<dbReference type="PANTHER" id="PTHR41534">
    <property type="entry name" value="BLR3401 PROTEIN"/>
    <property type="match status" value="1"/>
</dbReference>
<comment type="caution">
    <text evidence="3">The sequence shown here is derived from an EMBL/GenBank/DDBJ whole genome shotgun (WGS) entry which is preliminary data.</text>
</comment>
<accession>A0ABW6S8U8</accession>
<dbReference type="SUPFAM" id="SSF54427">
    <property type="entry name" value="NTF2-like"/>
    <property type="match status" value="1"/>
</dbReference>
<dbReference type="CDD" id="cd00667">
    <property type="entry name" value="ring_hydroxylating_dioxygenases_beta"/>
    <property type="match status" value="1"/>
</dbReference>
<dbReference type="PANTHER" id="PTHR41534:SF2">
    <property type="entry name" value="3-PHENYLPROPIONATE_CINNAMIC ACID DIOXYGENASE SUBUNIT BETA"/>
    <property type="match status" value="1"/>
</dbReference>
<organism evidence="3 4">
    <name type="scientific">Nocardia jiangxiensis</name>
    <dbReference type="NCBI Taxonomy" id="282685"/>
    <lineage>
        <taxon>Bacteria</taxon>
        <taxon>Bacillati</taxon>
        <taxon>Actinomycetota</taxon>
        <taxon>Actinomycetes</taxon>
        <taxon>Mycobacteriales</taxon>
        <taxon>Nocardiaceae</taxon>
        <taxon>Nocardia</taxon>
    </lineage>
</organism>
<protein>
    <submittedName>
        <fullName evidence="3">Aromatic-ring-hydroxylating dioxygenase subunit beta</fullName>
    </submittedName>
</protein>
<dbReference type="Pfam" id="PF00866">
    <property type="entry name" value="Ring_hydroxyl_B"/>
    <property type="match status" value="1"/>
</dbReference>
<dbReference type="GO" id="GO:0051213">
    <property type="term" value="F:dioxygenase activity"/>
    <property type="evidence" value="ECO:0007669"/>
    <property type="project" value="UniProtKB-KW"/>
</dbReference>
<dbReference type="InterPro" id="IPR032710">
    <property type="entry name" value="NTF2-like_dom_sf"/>
</dbReference>
<evidence type="ECO:0000256" key="1">
    <source>
        <dbReference type="ARBA" id="ARBA00009570"/>
    </source>
</evidence>
<keyword evidence="3" id="KW-0223">Dioxygenase</keyword>
<evidence type="ECO:0000313" key="3">
    <source>
        <dbReference type="EMBL" id="MFF3572722.1"/>
    </source>
</evidence>
<proteinExistence type="inferred from homology"/>
<dbReference type="EMBL" id="JBIAQY010000014">
    <property type="protein sequence ID" value="MFF3572722.1"/>
    <property type="molecule type" value="Genomic_DNA"/>
</dbReference>
<name>A0ABW6S8U8_9NOCA</name>
<keyword evidence="4" id="KW-1185">Reference proteome</keyword>
<keyword evidence="2" id="KW-0560">Oxidoreductase</keyword>
<comment type="similarity">
    <text evidence="1">Belongs to the bacterial ring-hydroxylating dioxygenase beta subunit family.</text>
</comment>
<dbReference type="InterPro" id="IPR000391">
    <property type="entry name" value="Rng_hydr_dOase-bsu"/>
</dbReference>